<evidence type="ECO:0000313" key="2">
    <source>
        <dbReference type="Proteomes" id="UP000580344"/>
    </source>
</evidence>
<protein>
    <submittedName>
        <fullName evidence="1">Uncharacterized protein</fullName>
    </submittedName>
</protein>
<evidence type="ECO:0000313" key="1">
    <source>
        <dbReference type="EMBL" id="NOJ75577.1"/>
    </source>
</evidence>
<name>A0ABX1WLK7_9FLAO</name>
<dbReference type="Proteomes" id="UP000580344">
    <property type="component" value="Unassembled WGS sequence"/>
</dbReference>
<sequence length="99" mass="11363">MKASIHTILEIENVQQTKSTPSKTIQSNTTSCVNIKFEVIKKSSKQLDLSHFDLPQISLQFIQYARSSLIVEDIDSNKIQSPKIPFYLLYKQLKYSLLS</sequence>
<accession>A0ABX1WLK7</accession>
<keyword evidence="2" id="KW-1185">Reference proteome</keyword>
<organism evidence="1 2">
    <name type="scientific">Empedobacter stercoris</name>
    <dbReference type="NCBI Taxonomy" id="1628248"/>
    <lineage>
        <taxon>Bacteria</taxon>
        <taxon>Pseudomonadati</taxon>
        <taxon>Bacteroidota</taxon>
        <taxon>Flavobacteriia</taxon>
        <taxon>Flavobacteriales</taxon>
        <taxon>Weeksellaceae</taxon>
        <taxon>Empedobacter</taxon>
    </lineage>
</organism>
<proteinExistence type="predicted"/>
<dbReference type="EMBL" id="JABFOQ010000013">
    <property type="protein sequence ID" value="NOJ75577.1"/>
    <property type="molecule type" value="Genomic_DNA"/>
</dbReference>
<comment type="caution">
    <text evidence="1">The sequence shown here is derived from an EMBL/GenBank/DDBJ whole genome shotgun (WGS) entry which is preliminary data.</text>
</comment>
<reference evidence="1 2" key="1">
    <citation type="submission" date="2020-05" db="EMBL/GenBank/DDBJ databases">
        <title>Tigecycline resistant gene in Empedobacter stercoris.</title>
        <authorList>
            <person name="Chen Y."/>
            <person name="Cheng Y."/>
            <person name="Zhou K."/>
        </authorList>
    </citation>
    <scope>NUCLEOTIDE SEQUENCE [LARGE SCALE GENOMIC DNA]</scope>
    <source>
        <strain evidence="1 2">ES202</strain>
    </source>
</reference>
<gene>
    <name evidence="1" type="ORF">HMH06_07015</name>
</gene>